<keyword evidence="7" id="KW-1185">Reference proteome</keyword>
<sequence length="213" mass="23020">MVYFISLFFLALAVSLDSFTVGFTYGMRKIKIPLKSIAVITGCSAITMLVAMAFGELLLKFLPIQVTETLGGLILIAIGGWILYQFFSTVDMSDHDTIKKEKLLVDFEIKTLGIVIKILHKPMSADIDKSGSITGVEAVLLGFALSLDAFGAGIGAALLGYSPIAMALVVAVMSSLFVTIGMNIGLTFSNFKWMEKLTCIPGFLLIMIGLFRI</sequence>
<evidence type="ECO:0000256" key="1">
    <source>
        <dbReference type="ARBA" id="ARBA00022475"/>
    </source>
</evidence>
<keyword evidence="2 5" id="KW-0812">Transmembrane</keyword>
<dbReference type="InterPro" id="IPR003810">
    <property type="entry name" value="Mntp/YtaF"/>
</dbReference>
<dbReference type="Proteomes" id="UP001197974">
    <property type="component" value="Chromosome"/>
</dbReference>
<proteinExistence type="predicted"/>
<keyword evidence="3 5" id="KW-1133">Transmembrane helix</keyword>
<organism evidence="6 7">
    <name type="scientific">Bacillus carboniphilus</name>
    <dbReference type="NCBI Taxonomy" id="86663"/>
    <lineage>
        <taxon>Bacteria</taxon>
        <taxon>Bacillati</taxon>
        <taxon>Bacillota</taxon>
        <taxon>Bacilli</taxon>
        <taxon>Bacillales</taxon>
        <taxon>Bacillaceae</taxon>
        <taxon>Bacillus</taxon>
    </lineage>
</organism>
<feature type="transmembrane region" description="Helical" evidence="5">
    <location>
        <begin position="164"/>
        <end position="186"/>
    </location>
</feature>
<evidence type="ECO:0000313" key="6">
    <source>
        <dbReference type="EMBL" id="WLR44297.1"/>
    </source>
</evidence>
<reference evidence="6 7" key="1">
    <citation type="submission" date="2023-06" db="EMBL/GenBank/DDBJ databases">
        <title>Five Gram-positive bacteria isolated from mangrove sediments in Shenzhen, Guangdong, China.</title>
        <authorList>
            <person name="Yu S."/>
            <person name="Zheng W."/>
            <person name="Huang Y."/>
        </authorList>
    </citation>
    <scope>NUCLEOTIDE SEQUENCE [LARGE SCALE GENOMIC DNA]</scope>
    <source>
        <strain evidence="6 7">SaN35-3</strain>
    </source>
</reference>
<protein>
    <submittedName>
        <fullName evidence="6">Sporulation membrane protein YtaF</fullName>
    </submittedName>
</protein>
<dbReference type="InterPro" id="IPR014205">
    <property type="entry name" value="Spore_YtaF"/>
</dbReference>
<evidence type="ECO:0000256" key="5">
    <source>
        <dbReference type="SAM" id="Phobius"/>
    </source>
</evidence>
<dbReference type="NCBIfam" id="TIGR02840">
    <property type="entry name" value="spore_YtaF"/>
    <property type="match status" value="1"/>
</dbReference>
<keyword evidence="4 5" id="KW-0472">Membrane</keyword>
<dbReference type="PANTHER" id="PTHR35529">
    <property type="entry name" value="MANGANESE EFFLUX PUMP MNTP-RELATED"/>
    <property type="match status" value="1"/>
</dbReference>
<evidence type="ECO:0000256" key="4">
    <source>
        <dbReference type="ARBA" id="ARBA00023136"/>
    </source>
</evidence>
<feature type="transmembrane region" description="Helical" evidence="5">
    <location>
        <begin position="138"/>
        <end position="158"/>
    </location>
</feature>
<feature type="transmembrane region" description="Helical" evidence="5">
    <location>
        <begin position="6"/>
        <end position="25"/>
    </location>
</feature>
<gene>
    <name evidence="6" type="primary">ytaF</name>
    <name evidence="6" type="ORF">LC087_08780</name>
</gene>
<dbReference type="Pfam" id="PF02659">
    <property type="entry name" value="Mntp"/>
    <property type="match status" value="2"/>
</dbReference>
<evidence type="ECO:0000256" key="3">
    <source>
        <dbReference type="ARBA" id="ARBA00022989"/>
    </source>
</evidence>
<feature type="transmembrane region" description="Helical" evidence="5">
    <location>
        <begin position="37"/>
        <end position="58"/>
    </location>
</feature>
<evidence type="ECO:0000256" key="2">
    <source>
        <dbReference type="ARBA" id="ARBA00022692"/>
    </source>
</evidence>
<dbReference type="RefSeq" id="WP_226539284.1">
    <property type="nucleotide sequence ID" value="NZ_CP129013.1"/>
</dbReference>
<dbReference type="PANTHER" id="PTHR35529:SF2">
    <property type="entry name" value="SPORULATION PROTEIN YTAF-RELATED"/>
    <property type="match status" value="1"/>
</dbReference>
<feature type="transmembrane region" description="Helical" evidence="5">
    <location>
        <begin position="70"/>
        <end position="90"/>
    </location>
</feature>
<keyword evidence="1" id="KW-1003">Cell membrane</keyword>
<name>A0ABY9K0D6_9BACI</name>
<evidence type="ECO:0000313" key="7">
    <source>
        <dbReference type="Proteomes" id="UP001197974"/>
    </source>
</evidence>
<accession>A0ABY9K0D6</accession>
<dbReference type="EMBL" id="CP129013">
    <property type="protein sequence ID" value="WLR44297.1"/>
    <property type="molecule type" value="Genomic_DNA"/>
</dbReference>